<sequence>MVGRHRLPEFGVGVERVADRGTDDPRLRCGNVGGGDVVDLVGRRGDGAAVLPVHGVMLSHFL</sequence>
<accession>A0A6J4U8P6</accession>
<protein>
    <submittedName>
        <fullName evidence="1">Uncharacterized protein</fullName>
    </submittedName>
</protein>
<dbReference type="EMBL" id="CADCWF010000059">
    <property type="protein sequence ID" value="CAA9543380.1"/>
    <property type="molecule type" value="Genomic_DNA"/>
</dbReference>
<evidence type="ECO:0000313" key="1">
    <source>
        <dbReference type="EMBL" id="CAA9543380.1"/>
    </source>
</evidence>
<proteinExistence type="predicted"/>
<gene>
    <name evidence="1" type="ORF">AVDCRST_MAG59-1054</name>
</gene>
<name>A0A6J4U8P6_9BACT</name>
<dbReference type="AlphaFoldDB" id="A0A6J4U8P6"/>
<reference evidence="1" key="1">
    <citation type="submission" date="2020-02" db="EMBL/GenBank/DDBJ databases">
        <authorList>
            <person name="Meier V. D."/>
        </authorList>
    </citation>
    <scope>NUCLEOTIDE SEQUENCE</scope>
    <source>
        <strain evidence="1">AVDCRST_MAG59</strain>
    </source>
</reference>
<organism evidence="1">
    <name type="scientific">uncultured Thermomicrobiales bacterium</name>
    <dbReference type="NCBI Taxonomy" id="1645740"/>
    <lineage>
        <taxon>Bacteria</taxon>
        <taxon>Pseudomonadati</taxon>
        <taxon>Thermomicrobiota</taxon>
        <taxon>Thermomicrobia</taxon>
        <taxon>Thermomicrobiales</taxon>
        <taxon>environmental samples</taxon>
    </lineage>
</organism>